<organism evidence="2">
    <name type="scientific">Gibberella zeae</name>
    <name type="common">Wheat head blight fungus</name>
    <name type="synonym">Fusarium graminearum</name>
    <dbReference type="NCBI Taxonomy" id="5518"/>
    <lineage>
        <taxon>Eukaryota</taxon>
        <taxon>Fungi</taxon>
        <taxon>Dikarya</taxon>
        <taxon>Ascomycota</taxon>
        <taxon>Pezizomycotina</taxon>
        <taxon>Sordariomycetes</taxon>
        <taxon>Hypocreomycetidae</taxon>
        <taxon>Hypocreales</taxon>
        <taxon>Nectriaceae</taxon>
        <taxon>Fusarium</taxon>
    </lineage>
</organism>
<accession>A0A2H3FWL9</accession>
<feature type="region of interest" description="Disordered" evidence="1">
    <location>
        <begin position="237"/>
        <end position="258"/>
    </location>
</feature>
<evidence type="ECO:0000256" key="1">
    <source>
        <dbReference type="SAM" id="MobiDB-lite"/>
    </source>
</evidence>
<gene>
    <name evidence="2" type="ORF">FUG_LOCUS580159</name>
</gene>
<feature type="compositionally biased region" description="Basic and acidic residues" evidence="1">
    <location>
        <begin position="40"/>
        <end position="57"/>
    </location>
</feature>
<protein>
    <submittedName>
        <fullName evidence="2">Uncharacterized protein</fullName>
    </submittedName>
</protein>
<sequence length="258" mass="27887">MTDTSAELAHQPSITQQSLPRACAMMIEAPADRLLPSTTKRNEDKTKKRPYPSEKNHNAPQQLVKKPKTGTENGVHPQRPQAPSSIDEVIFETTHTIDHHAQGTVGGFAAFFDVNAGVVTSNGRTVRVGAHAPSRYHYSWAAFDDCMKSRLGSNGSTYCCKFTKVGLMDEHATRFIYHFAGPVGFGTIVQLMEAKLTDSAAPASTEGKHMLAPIIRFSTSSVELQGDYVLRVEAPASPAGSEATGEGPMDVRESGFPV</sequence>
<feature type="compositionally biased region" description="Basic and acidic residues" evidence="1">
    <location>
        <begin position="249"/>
        <end position="258"/>
    </location>
</feature>
<name>A0A2H3FWL9_GIBZA</name>
<dbReference type="AlphaFoldDB" id="A0A2H3FWL9"/>
<dbReference type="EMBL" id="CAAKMV010000200">
    <property type="protein sequence ID" value="VIO64522.1"/>
    <property type="molecule type" value="Genomic_DNA"/>
</dbReference>
<feature type="region of interest" description="Disordered" evidence="1">
    <location>
        <begin position="1"/>
        <end position="84"/>
    </location>
</feature>
<proteinExistence type="predicted"/>
<evidence type="ECO:0000313" key="2">
    <source>
        <dbReference type="EMBL" id="VIO64522.1"/>
    </source>
</evidence>
<reference evidence="2" key="1">
    <citation type="submission" date="2019-04" db="EMBL/GenBank/DDBJ databases">
        <authorList>
            <person name="Melise S."/>
            <person name="Noan J."/>
            <person name="Okalmin O."/>
        </authorList>
    </citation>
    <scope>NUCLEOTIDE SEQUENCE</scope>
    <source>
        <strain evidence="2">FN9</strain>
    </source>
</reference>